<protein>
    <recommendedName>
        <fullName evidence="4">DUF892 family protein</fullName>
    </recommendedName>
</protein>
<dbReference type="PANTHER" id="PTHR30565">
    <property type="entry name" value="PROTEIN YCIF"/>
    <property type="match status" value="1"/>
</dbReference>
<dbReference type="PANTHER" id="PTHR30565:SF9">
    <property type="entry name" value="PROTEIN YCIF"/>
    <property type="match status" value="1"/>
</dbReference>
<comment type="caution">
    <text evidence="2">The sequence shown here is derived from an EMBL/GenBank/DDBJ whole genome shotgun (WGS) entry which is preliminary data.</text>
</comment>
<name>A0A9W6FB96_9CHLO</name>
<dbReference type="InterPro" id="IPR009078">
    <property type="entry name" value="Ferritin-like_SF"/>
</dbReference>
<proteinExistence type="predicted"/>
<evidence type="ECO:0008006" key="4">
    <source>
        <dbReference type="Google" id="ProtNLM"/>
    </source>
</evidence>
<keyword evidence="3" id="KW-1185">Reference proteome</keyword>
<evidence type="ECO:0000313" key="3">
    <source>
        <dbReference type="Proteomes" id="UP001165080"/>
    </source>
</evidence>
<feature type="region of interest" description="Disordered" evidence="1">
    <location>
        <begin position="233"/>
        <end position="275"/>
    </location>
</feature>
<dbReference type="InterPro" id="IPR012347">
    <property type="entry name" value="Ferritin-like"/>
</dbReference>
<dbReference type="Proteomes" id="UP001165080">
    <property type="component" value="Unassembled WGS sequence"/>
</dbReference>
<dbReference type="SUPFAM" id="SSF47240">
    <property type="entry name" value="Ferritin-like"/>
    <property type="match status" value="1"/>
</dbReference>
<dbReference type="AlphaFoldDB" id="A0A9W6FB96"/>
<feature type="compositionally biased region" description="Basic and acidic residues" evidence="1">
    <location>
        <begin position="233"/>
        <end position="262"/>
    </location>
</feature>
<dbReference type="CDD" id="cd07909">
    <property type="entry name" value="YciF"/>
    <property type="match status" value="1"/>
</dbReference>
<dbReference type="EMBL" id="BRXU01000065">
    <property type="protein sequence ID" value="GLC62461.1"/>
    <property type="molecule type" value="Genomic_DNA"/>
</dbReference>
<sequence length="453" mass="49148">MAGGFPASAECTAAKIEMIRRVTPWPVEPPLQLWNCPLRASGLPPLPNMGSDGLTDDLRGYRDGIEVYHVNYRGQRNSEGIEISDSTQRGFYDEAGEFRWISIRLEDAPLIGAVLVEQSDRPIALIDCNNFYVSCERVFDMSLRRSDDYVELEADKEAARSAARHRHHPVVKTLGAARAVAVATVMARDLPQTAVPALAIAAMIAGIQAIPEVFNQDARKILIMAKAKKAADETSTRAKEKVSKSSERAGGKTEKASAETRAKRSKTIAAKAASAKASKQASETKGLADLFEHALADMYYAEKKIYKSLPKMIKAANHPELVEALTQHREETAAQIEGLEAIFTLLGKRAKAEKCDAIDGILEESESLLEDFGGTAAGDAAIIFSCQAVEHYEITRYGSMSAFAEALGMDEAKAHLETILAQESAADSKLTEIAEGSINEAAADYDEDQPEDA</sequence>
<dbReference type="Pfam" id="PF05974">
    <property type="entry name" value="DUF892"/>
    <property type="match status" value="1"/>
</dbReference>
<evidence type="ECO:0000313" key="2">
    <source>
        <dbReference type="EMBL" id="GLC62461.1"/>
    </source>
</evidence>
<dbReference type="InterPro" id="IPR047114">
    <property type="entry name" value="YciF"/>
</dbReference>
<accession>A0A9W6FB96</accession>
<dbReference type="InterPro" id="IPR010287">
    <property type="entry name" value="DUF892_YciF-like"/>
</dbReference>
<reference evidence="2 3" key="1">
    <citation type="journal article" date="2023" name="Commun. Biol.">
        <title>Reorganization of the ancestral sex-determining regions during the evolution of trioecy in Pleodorina starrii.</title>
        <authorList>
            <person name="Takahashi K."/>
            <person name="Suzuki S."/>
            <person name="Kawai-Toyooka H."/>
            <person name="Yamamoto K."/>
            <person name="Hamaji T."/>
            <person name="Ootsuki R."/>
            <person name="Yamaguchi H."/>
            <person name="Kawachi M."/>
            <person name="Higashiyama T."/>
            <person name="Nozaki H."/>
        </authorList>
    </citation>
    <scope>NUCLEOTIDE SEQUENCE [LARGE SCALE GENOMIC DNA]</scope>
    <source>
        <strain evidence="2 3">NIES-4479</strain>
    </source>
</reference>
<gene>
    <name evidence="2" type="primary">PLESTB003583</name>
    <name evidence="2" type="ORF">PLESTB_001902000</name>
</gene>
<organism evidence="2 3">
    <name type="scientific">Pleodorina starrii</name>
    <dbReference type="NCBI Taxonomy" id="330485"/>
    <lineage>
        <taxon>Eukaryota</taxon>
        <taxon>Viridiplantae</taxon>
        <taxon>Chlorophyta</taxon>
        <taxon>core chlorophytes</taxon>
        <taxon>Chlorophyceae</taxon>
        <taxon>CS clade</taxon>
        <taxon>Chlamydomonadales</taxon>
        <taxon>Volvocaceae</taxon>
        <taxon>Pleodorina</taxon>
    </lineage>
</organism>
<evidence type="ECO:0000256" key="1">
    <source>
        <dbReference type="SAM" id="MobiDB-lite"/>
    </source>
</evidence>
<dbReference type="Gene3D" id="1.20.1260.10">
    <property type="match status" value="1"/>
</dbReference>